<evidence type="ECO:0000313" key="4">
    <source>
        <dbReference type="Proteomes" id="UP000242015"/>
    </source>
</evidence>
<dbReference type="InterPro" id="IPR002429">
    <property type="entry name" value="CcO_II-like_C"/>
</dbReference>
<sequence length="234" mass="24475">MILKMFAFGRKGRKAHVGEVDLAILTVALIAVAISGYVLYTGIQPQSGTATQGGSTPTLVTSTSNYSLTLVITTNNLWNGTTPQPRYWVLTPNGLESSANIELPAHTLIVLTIIDYDSPTPLPTQFAQVTGTVGGVVYLINSTTAGSGNPNLSAATAVSSFNPNTGVAHTFTIPQLGINIPSAPGSVEVAEFYINQTGTFTWHCMDPCGIGPGGWGGAMNTPGWMEGNITVYNP</sequence>
<keyword evidence="1" id="KW-1133">Transmembrane helix</keyword>
<dbReference type="Pfam" id="PF00116">
    <property type="entry name" value="COX2"/>
    <property type="match status" value="1"/>
</dbReference>
<reference evidence="3 4" key="1">
    <citation type="submission" date="2017-04" db="EMBL/GenBank/DDBJ databases">
        <title>Novel microbial lineages endemic to geothermal iron-oxide mats fill important gaps in the evolutionary history of Archaea.</title>
        <authorList>
            <person name="Jay Z.J."/>
            <person name="Beam J.P."/>
            <person name="Dlakic M."/>
            <person name="Rusch D.B."/>
            <person name="Kozubal M.A."/>
            <person name="Inskeep W.P."/>
        </authorList>
    </citation>
    <scope>NUCLEOTIDE SEQUENCE [LARGE SCALE GENOMIC DNA]</scope>
    <source>
        <strain evidence="3">BE_D</strain>
    </source>
</reference>
<accession>A0A2R6C757</accession>
<feature type="domain" description="Cytochrome oxidase subunit II copper A binding" evidence="2">
    <location>
        <begin position="66"/>
        <end position="234"/>
    </location>
</feature>
<evidence type="ECO:0000259" key="2">
    <source>
        <dbReference type="PROSITE" id="PS50857"/>
    </source>
</evidence>
<dbReference type="GO" id="GO:0016020">
    <property type="term" value="C:membrane"/>
    <property type="evidence" value="ECO:0007669"/>
    <property type="project" value="InterPro"/>
</dbReference>
<dbReference type="SUPFAM" id="SSF49503">
    <property type="entry name" value="Cupredoxins"/>
    <property type="match status" value="2"/>
</dbReference>
<dbReference type="InterPro" id="IPR008972">
    <property type="entry name" value="Cupredoxin"/>
</dbReference>
<organism evidence="3 4">
    <name type="scientific">Candidatus Marsarchaeota G2 archaeon BE_D</name>
    <dbReference type="NCBI Taxonomy" id="1978158"/>
    <lineage>
        <taxon>Archaea</taxon>
        <taxon>Candidatus Marsarchaeota</taxon>
        <taxon>Candidatus Marsarchaeota group 2</taxon>
    </lineage>
</organism>
<keyword evidence="1" id="KW-0812">Transmembrane</keyword>
<gene>
    <name evidence="3" type="ORF">B9Q04_14540</name>
</gene>
<dbReference type="Gene3D" id="2.60.40.420">
    <property type="entry name" value="Cupredoxins - blue copper proteins"/>
    <property type="match status" value="1"/>
</dbReference>
<dbReference type="GO" id="GO:0004129">
    <property type="term" value="F:cytochrome-c oxidase activity"/>
    <property type="evidence" value="ECO:0007669"/>
    <property type="project" value="InterPro"/>
</dbReference>
<feature type="transmembrane region" description="Helical" evidence="1">
    <location>
        <begin position="20"/>
        <end position="40"/>
    </location>
</feature>
<evidence type="ECO:0000313" key="3">
    <source>
        <dbReference type="EMBL" id="PSO06733.1"/>
    </source>
</evidence>
<dbReference type="GO" id="GO:0005507">
    <property type="term" value="F:copper ion binding"/>
    <property type="evidence" value="ECO:0007669"/>
    <property type="project" value="InterPro"/>
</dbReference>
<proteinExistence type="predicted"/>
<protein>
    <recommendedName>
        <fullName evidence="2">Cytochrome oxidase subunit II copper A binding domain-containing protein</fullName>
    </recommendedName>
</protein>
<dbReference type="Proteomes" id="UP000242015">
    <property type="component" value="Unassembled WGS sequence"/>
</dbReference>
<evidence type="ECO:0000256" key="1">
    <source>
        <dbReference type="SAM" id="Phobius"/>
    </source>
</evidence>
<dbReference type="PROSITE" id="PS50857">
    <property type="entry name" value="COX2_CUA"/>
    <property type="match status" value="1"/>
</dbReference>
<comment type="caution">
    <text evidence="3">The sequence shown here is derived from an EMBL/GenBank/DDBJ whole genome shotgun (WGS) entry which is preliminary data.</text>
</comment>
<keyword evidence="1" id="KW-0472">Membrane</keyword>
<dbReference type="EMBL" id="NEXF01000414">
    <property type="protein sequence ID" value="PSO06733.1"/>
    <property type="molecule type" value="Genomic_DNA"/>
</dbReference>
<name>A0A2R6C757_9ARCH</name>
<dbReference type="AlphaFoldDB" id="A0A2R6C757"/>